<keyword evidence="4" id="KW-0560">Oxidoreductase</keyword>
<evidence type="ECO:0000256" key="4">
    <source>
        <dbReference type="ARBA" id="ARBA00023002"/>
    </source>
</evidence>
<dbReference type="InterPro" id="IPR050493">
    <property type="entry name" value="FAD-dep_Monooxygenase_BioMet"/>
</dbReference>
<dbReference type="EMBL" id="KZ824310">
    <property type="protein sequence ID" value="RAL08757.1"/>
    <property type="molecule type" value="Genomic_DNA"/>
</dbReference>
<evidence type="ECO:0000256" key="1">
    <source>
        <dbReference type="ARBA" id="ARBA00007992"/>
    </source>
</evidence>
<dbReference type="VEuPathDB" id="FungiDB:BO97DRAFT_460025"/>
<evidence type="ECO:0000256" key="3">
    <source>
        <dbReference type="ARBA" id="ARBA00022827"/>
    </source>
</evidence>
<dbReference type="PANTHER" id="PTHR13789">
    <property type="entry name" value="MONOOXYGENASE"/>
    <property type="match status" value="1"/>
</dbReference>
<dbReference type="RefSeq" id="XP_025547911.1">
    <property type="nucleotide sequence ID" value="XM_025699319.1"/>
</dbReference>
<dbReference type="PANTHER" id="PTHR13789:SF215">
    <property type="entry name" value="FAD-BINDING DOMAIN-CONTAINING PROTEIN-RELATED"/>
    <property type="match status" value="1"/>
</dbReference>
<keyword evidence="5" id="KW-0503">Monooxygenase</keyword>
<evidence type="ECO:0000256" key="5">
    <source>
        <dbReference type="ARBA" id="ARBA00023033"/>
    </source>
</evidence>
<keyword evidence="2" id="KW-0285">Flavoprotein</keyword>
<dbReference type="Proteomes" id="UP000248961">
    <property type="component" value="Unassembled WGS sequence"/>
</dbReference>
<sequence>MPLKVVIFGAGLAGLGAAIALTRAGHDVEVFLNEVGAAIHVAPNATRILRDWGCDAEGLQAVECKRLQVLNSDAELVYTPILTEDCQKALGITDSWVLTRRVDLHSTLRATEAKHIKGRKPNIRLCSRIASVDAEAGVFILGNGKTVTGNLIIGADGIHSRTVKAVTGEKPRKVSTGQYCFRFLVPVSKMLADPETASLVRKIGLDGVHAIASEDRRLVVYPSRGDDLLKVARIYPVEPGSTVKELSWLDGGSMEALLKAFESFSSELQVMCRKAEDLKLRSLASRTPPETFIKGKLALIGDAAHPTLPHQEQGGAQSFENGVALGALFTPDTTPEQVSQGLELYDRLRYDRAITVLFMSKLNVERRGEMLDELRQFVPDAQVPKSMFDYTWSSYPARDAQRLLGESGVAAYIKGL</sequence>
<organism evidence="7 8">
    <name type="scientific">Aspergillus homomorphus (strain CBS 101889)</name>
    <dbReference type="NCBI Taxonomy" id="1450537"/>
    <lineage>
        <taxon>Eukaryota</taxon>
        <taxon>Fungi</taxon>
        <taxon>Dikarya</taxon>
        <taxon>Ascomycota</taxon>
        <taxon>Pezizomycotina</taxon>
        <taxon>Eurotiomycetes</taxon>
        <taxon>Eurotiomycetidae</taxon>
        <taxon>Eurotiales</taxon>
        <taxon>Aspergillaceae</taxon>
        <taxon>Aspergillus</taxon>
        <taxon>Aspergillus subgen. Circumdati</taxon>
    </lineage>
</organism>
<reference evidence="7 8" key="1">
    <citation type="submission" date="2018-02" db="EMBL/GenBank/DDBJ databases">
        <title>The genomes of Aspergillus section Nigri reveals drivers in fungal speciation.</title>
        <authorList>
            <consortium name="DOE Joint Genome Institute"/>
            <person name="Vesth T.C."/>
            <person name="Nybo J."/>
            <person name="Theobald S."/>
            <person name="Brandl J."/>
            <person name="Frisvad J.C."/>
            <person name="Nielsen K.F."/>
            <person name="Lyhne E.K."/>
            <person name="Kogle M.E."/>
            <person name="Kuo A."/>
            <person name="Riley R."/>
            <person name="Clum A."/>
            <person name="Nolan M."/>
            <person name="Lipzen A."/>
            <person name="Salamov A."/>
            <person name="Henrissat B."/>
            <person name="Wiebenga A."/>
            <person name="De vries R.P."/>
            <person name="Grigoriev I.V."/>
            <person name="Mortensen U.H."/>
            <person name="Andersen M.R."/>
            <person name="Baker S.E."/>
        </authorList>
    </citation>
    <scope>NUCLEOTIDE SEQUENCE [LARGE SCALE GENOMIC DNA]</scope>
    <source>
        <strain evidence="7 8">CBS 101889</strain>
    </source>
</reference>
<protein>
    <submittedName>
        <fullName evidence="7">FAD/NAD(P)-binding domain-containing protein</fullName>
    </submittedName>
</protein>
<dbReference type="SUPFAM" id="SSF54373">
    <property type="entry name" value="FAD-linked reductases, C-terminal domain"/>
    <property type="match status" value="1"/>
</dbReference>
<feature type="domain" description="FAD-binding" evidence="6">
    <location>
        <begin position="142"/>
        <end position="354"/>
    </location>
</feature>
<dbReference type="PRINTS" id="PR00420">
    <property type="entry name" value="RNGMNOXGNASE"/>
</dbReference>
<comment type="similarity">
    <text evidence="1">Belongs to the paxM FAD-dependent monooxygenase family.</text>
</comment>
<dbReference type="SUPFAM" id="SSF51905">
    <property type="entry name" value="FAD/NAD(P)-binding domain"/>
    <property type="match status" value="1"/>
</dbReference>
<dbReference type="STRING" id="1450537.A0A395HLM2"/>
<keyword evidence="3" id="KW-0274">FAD</keyword>
<evidence type="ECO:0000259" key="6">
    <source>
        <dbReference type="Pfam" id="PF01494"/>
    </source>
</evidence>
<evidence type="ECO:0000313" key="7">
    <source>
        <dbReference type="EMBL" id="RAL08757.1"/>
    </source>
</evidence>
<dbReference type="GO" id="GO:0004497">
    <property type="term" value="F:monooxygenase activity"/>
    <property type="evidence" value="ECO:0007669"/>
    <property type="project" value="UniProtKB-KW"/>
</dbReference>
<dbReference type="Pfam" id="PF01494">
    <property type="entry name" value="FAD_binding_3"/>
    <property type="match status" value="1"/>
</dbReference>
<evidence type="ECO:0000313" key="8">
    <source>
        <dbReference type="Proteomes" id="UP000248961"/>
    </source>
</evidence>
<dbReference type="GeneID" id="37203608"/>
<dbReference type="Gene3D" id="3.50.50.60">
    <property type="entry name" value="FAD/NAD(P)-binding domain"/>
    <property type="match status" value="1"/>
</dbReference>
<keyword evidence="8" id="KW-1185">Reference proteome</keyword>
<accession>A0A395HLM2</accession>
<evidence type="ECO:0000256" key="2">
    <source>
        <dbReference type="ARBA" id="ARBA00022630"/>
    </source>
</evidence>
<dbReference type="InterPro" id="IPR002938">
    <property type="entry name" value="FAD-bd"/>
</dbReference>
<name>A0A395HLM2_ASPHC</name>
<dbReference type="GO" id="GO:0071949">
    <property type="term" value="F:FAD binding"/>
    <property type="evidence" value="ECO:0007669"/>
    <property type="project" value="InterPro"/>
</dbReference>
<dbReference type="InterPro" id="IPR036188">
    <property type="entry name" value="FAD/NAD-bd_sf"/>
</dbReference>
<proteinExistence type="inferred from homology"/>
<dbReference type="OrthoDB" id="9993796at2759"/>
<dbReference type="AlphaFoldDB" id="A0A395HLM2"/>
<gene>
    <name evidence="7" type="ORF">BO97DRAFT_460025</name>
</gene>